<dbReference type="AlphaFoldDB" id="A0A3E1RCL9"/>
<dbReference type="InterPro" id="IPR035919">
    <property type="entry name" value="EAL_sf"/>
</dbReference>
<proteinExistence type="predicted"/>
<dbReference type="Gene3D" id="3.30.70.270">
    <property type="match status" value="1"/>
</dbReference>
<evidence type="ECO:0000313" key="6">
    <source>
        <dbReference type="Proteomes" id="UP000260665"/>
    </source>
</evidence>
<dbReference type="PROSITE" id="PS50883">
    <property type="entry name" value="EAL"/>
    <property type="match status" value="1"/>
</dbReference>
<sequence>MKTFHRSSLRYQLYARLMAAFVFVAVFGGMALLSGYQALIQRSADASAEGSLRHVEHSLEQLRSSWQKNAQAVKVHIDFMRIFGEPSNDAAWLRLRAYFASLEGTVGKFPSGAVTSADGSVLFAFGPDGQAFGKVVDGTARLPEWYYSAAHRAAFALVTSPLWLGQQGNGRLVLLQPLDSGVLGALAPKDVRLLLALNNRVLGSSRGSMDETATVTMDYSGRVAFDAIEAEQRTLQLFGSDPAAPQLLIQHTVSEPISKPLLLLSVTALLALFAAILWISIGQWSAKIAQRIEHLFRASEMFVASHQLSEPLLQRLALASALPDELAQVAQSSLALMHSIEVFDQEHFAYLQTLDLLEEGVVEIDAQGVFLLASPGWTRLTGMQVDCGRDLIFEAVHPEDEPDFRKQLEQLTTGAKSSLVGRLRLRQLDRKDLWVEYRFIAGEGRQKKQTSVRGVLRDITQSYLLEKHISHMALHDALTELPNRILFEDRATVALHMAQRKGNKVAVGFVDLDHFKNVNDQHGHKAGDQMLVALAQSLRASLRSGDTLARWGGDEFVVLLTDLAQSSDGRDVMAKFAASCEQPMLIDGNQFNITCSMGVAIFPDDAQTVEALLSQADRAMFFAKEQGRNTIRFVSDMADRDQERRALYIQNKLAKAIKGQELRVWFQPIVDAQTRKVVGCEALARWHDDTYGWVSPATFIPMAENLGLIRELGHQIWIQTVESMQRWKRLGIALRVAVNVSRRQLFIPSFTADLLDDLAALDLSPADIDLEITESVAMEDAEHTTKRLLELTASGFGIAIDDFGTGYSSLSQLHDMPATKVKIDISFVRRVHLPQGEQLIQAIVKIASAFELSTVAEGVEDEATAALLCALGVQSLQGYHFARPMDADLFEAYLLERKDA</sequence>
<dbReference type="FunFam" id="3.30.70.270:FF:000001">
    <property type="entry name" value="Diguanylate cyclase domain protein"/>
    <property type="match status" value="1"/>
</dbReference>
<dbReference type="Pfam" id="PF00990">
    <property type="entry name" value="GGDEF"/>
    <property type="match status" value="1"/>
</dbReference>
<dbReference type="InterPro" id="IPR052155">
    <property type="entry name" value="Biofilm_reg_signaling"/>
</dbReference>
<dbReference type="SUPFAM" id="SSF55073">
    <property type="entry name" value="Nucleotide cyclase"/>
    <property type="match status" value="1"/>
</dbReference>
<protein>
    <recommendedName>
        <fullName evidence="7">EAL domain-containing protein</fullName>
    </recommendedName>
</protein>
<keyword evidence="1" id="KW-0812">Transmembrane</keyword>
<name>A0A3E1RCL9_9BURK</name>
<dbReference type="NCBIfam" id="TIGR00254">
    <property type="entry name" value="GGDEF"/>
    <property type="match status" value="1"/>
</dbReference>
<dbReference type="SUPFAM" id="SSF141868">
    <property type="entry name" value="EAL domain-like"/>
    <property type="match status" value="1"/>
</dbReference>
<feature type="domain" description="EAL" evidence="3">
    <location>
        <begin position="646"/>
        <end position="898"/>
    </location>
</feature>
<dbReference type="PROSITE" id="PS50112">
    <property type="entry name" value="PAS"/>
    <property type="match status" value="1"/>
</dbReference>
<evidence type="ECO:0008006" key="7">
    <source>
        <dbReference type="Google" id="ProtNLM"/>
    </source>
</evidence>
<feature type="transmembrane region" description="Helical" evidence="1">
    <location>
        <begin position="13"/>
        <end position="33"/>
    </location>
</feature>
<reference evidence="5 6" key="1">
    <citation type="submission" date="2018-05" db="EMBL/GenBank/DDBJ databases">
        <title>Rhodoferax soyangensis sp.nov., isolated from an oligotrophic freshwater lake.</title>
        <authorList>
            <person name="Park M."/>
        </authorList>
    </citation>
    <scope>NUCLEOTIDE SEQUENCE [LARGE SCALE GENOMIC DNA]</scope>
    <source>
        <strain evidence="5 6">IMCC26218</strain>
    </source>
</reference>
<dbReference type="CDD" id="cd01948">
    <property type="entry name" value="EAL"/>
    <property type="match status" value="1"/>
</dbReference>
<gene>
    <name evidence="5" type="ORF">DIC66_08140</name>
</gene>
<dbReference type="Pfam" id="PF00563">
    <property type="entry name" value="EAL"/>
    <property type="match status" value="1"/>
</dbReference>
<dbReference type="InterPro" id="IPR000014">
    <property type="entry name" value="PAS"/>
</dbReference>
<dbReference type="EMBL" id="QFZK01000004">
    <property type="protein sequence ID" value="RFO97108.1"/>
    <property type="molecule type" value="Genomic_DNA"/>
</dbReference>
<dbReference type="InterPro" id="IPR000160">
    <property type="entry name" value="GGDEF_dom"/>
</dbReference>
<dbReference type="InterPro" id="IPR043128">
    <property type="entry name" value="Rev_trsase/Diguanyl_cyclase"/>
</dbReference>
<dbReference type="SMART" id="SM00267">
    <property type="entry name" value="GGDEF"/>
    <property type="match status" value="1"/>
</dbReference>
<dbReference type="Gene3D" id="3.20.20.450">
    <property type="entry name" value="EAL domain"/>
    <property type="match status" value="1"/>
</dbReference>
<feature type="domain" description="PAS" evidence="2">
    <location>
        <begin position="346"/>
        <end position="415"/>
    </location>
</feature>
<keyword evidence="1" id="KW-0472">Membrane</keyword>
<organism evidence="5 6">
    <name type="scientific">Rhodoferax lacus</name>
    <dbReference type="NCBI Taxonomy" id="2184758"/>
    <lineage>
        <taxon>Bacteria</taxon>
        <taxon>Pseudomonadati</taxon>
        <taxon>Pseudomonadota</taxon>
        <taxon>Betaproteobacteria</taxon>
        <taxon>Burkholderiales</taxon>
        <taxon>Comamonadaceae</taxon>
        <taxon>Rhodoferax</taxon>
    </lineage>
</organism>
<dbReference type="NCBIfam" id="TIGR00229">
    <property type="entry name" value="sensory_box"/>
    <property type="match status" value="1"/>
</dbReference>
<dbReference type="GO" id="GO:0003824">
    <property type="term" value="F:catalytic activity"/>
    <property type="evidence" value="ECO:0007669"/>
    <property type="project" value="UniProtKB-ARBA"/>
</dbReference>
<accession>A0A3E1RCL9</accession>
<dbReference type="InterPro" id="IPR001633">
    <property type="entry name" value="EAL_dom"/>
</dbReference>
<dbReference type="InterPro" id="IPR035965">
    <property type="entry name" value="PAS-like_dom_sf"/>
</dbReference>
<dbReference type="Gene3D" id="3.30.450.20">
    <property type="entry name" value="PAS domain"/>
    <property type="match status" value="1"/>
</dbReference>
<dbReference type="SMART" id="SM00052">
    <property type="entry name" value="EAL"/>
    <property type="match status" value="1"/>
</dbReference>
<comment type="caution">
    <text evidence="5">The sequence shown here is derived from an EMBL/GenBank/DDBJ whole genome shotgun (WGS) entry which is preliminary data.</text>
</comment>
<evidence type="ECO:0000259" key="3">
    <source>
        <dbReference type="PROSITE" id="PS50883"/>
    </source>
</evidence>
<dbReference type="Proteomes" id="UP000260665">
    <property type="component" value="Unassembled WGS sequence"/>
</dbReference>
<keyword evidence="6" id="KW-1185">Reference proteome</keyword>
<feature type="domain" description="GGDEF" evidence="4">
    <location>
        <begin position="503"/>
        <end position="636"/>
    </location>
</feature>
<dbReference type="InterPro" id="IPR029787">
    <property type="entry name" value="Nucleotide_cyclase"/>
</dbReference>
<dbReference type="CDD" id="cd00130">
    <property type="entry name" value="PAS"/>
    <property type="match status" value="1"/>
</dbReference>
<dbReference type="PANTHER" id="PTHR44757">
    <property type="entry name" value="DIGUANYLATE CYCLASE DGCP"/>
    <property type="match status" value="1"/>
</dbReference>
<evidence type="ECO:0000259" key="4">
    <source>
        <dbReference type="PROSITE" id="PS50887"/>
    </source>
</evidence>
<dbReference type="PROSITE" id="PS50887">
    <property type="entry name" value="GGDEF"/>
    <property type="match status" value="1"/>
</dbReference>
<dbReference type="RefSeq" id="WP_117175968.1">
    <property type="nucleotide sequence ID" value="NZ_QFZK01000004.1"/>
</dbReference>
<dbReference type="PANTHER" id="PTHR44757:SF2">
    <property type="entry name" value="BIOFILM ARCHITECTURE MAINTENANCE PROTEIN MBAA"/>
    <property type="match status" value="1"/>
</dbReference>
<evidence type="ECO:0000259" key="2">
    <source>
        <dbReference type="PROSITE" id="PS50112"/>
    </source>
</evidence>
<dbReference type="OrthoDB" id="9813903at2"/>
<dbReference type="CDD" id="cd01949">
    <property type="entry name" value="GGDEF"/>
    <property type="match status" value="1"/>
</dbReference>
<dbReference type="SUPFAM" id="SSF55785">
    <property type="entry name" value="PYP-like sensor domain (PAS domain)"/>
    <property type="match status" value="1"/>
</dbReference>
<evidence type="ECO:0000256" key="1">
    <source>
        <dbReference type="SAM" id="Phobius"/>
    </source>
</evidence>
<keyword evidence="1" id="KW-1133">Transmembrane helix</keyword>
<evidence type="ECO:0000313" key="5">
    <source>
        <dbReference type="EMBL" id="RFO97108.1"/>
    </source>
</evidence>